<dbReference type="Proteomes" id="UP001164459">
    <property type="component" value="Chromosome"/>
</dbReference>
<name>A0ABY7HA76_9BACT</name>
<feature type="region of interest" description="Disordered" evidence="1">
    <location>
        <begin position="82"/>
        <end position="140"/>
    </location>
</feature>
<protein>
    <submittedName>
        <fullName evidence="2">Uncharacterized protein</fullName>
    </submittedName>
</protein>
<evidence type="ECO:0000313" key="3">
    <source>
        <dbReference type="Proteomes" id="UP001164459"/>
    </source>
</evidence>
<keyword evidence="3" id="KW-1185">Reference proteome</keyword>
<evidence type="ECO:0000256" key="1">
    <source>
        <dbReference type="SAM" id="MobiDB-lite"/>
    </source>
</evidence>
<gene>
    <name evidence="2" type="ORF">O0S08_08270</name>
</gene>
<dbReference type="EMBL" id="CP114040">
    <property type="protein sequence ID" value="WAS96143.1"/>
    <property type="molecule type" value="Genomic_DNA"/>
</dbReference>
<evidence type="ECO:0000313" key="2">
    <source>
        <dbReference type="EMBL" id="WAS96143.1"/>
    </source>
</evidence>
<proteinExistence type="predicted"/>
<reference evidence="2" key="1">
    <citation type="submission" date="2022-11" db="EMBL/GenBank/DDBJ databases">
        <title>Minimal conservation of predation-associated metabolite biosynthetic gene clusters underscores biosynthetic potential of Myxococcota including descriptions for ten novel species: Archangium lansinium sp. nov., Myxococcus landrumus sp. nov., Nannocystis bai.</title>
        <authorList>
            <person name="Ahearne A."/>
            <person name="Stevens C."/>
            <person name="Dowd S."/>
        </authorList>
    </citation>
    <scope>NUCLEOTIDE SEQUENCE</scope>
    <source>
        <strain evidence="2">Fl3</strain>
    </source>
</reference>
<organism evidence="2 3">
    <name type="scientific">Nannocystis punicea</name>
    <dbReference type="NCBI Taxonomy" id="2995304"/>
    <lineage>
        <taxon>Bacteria</taxon>
        <taxon>Pseudomonadati</taxon>
        <taxon>Myxococcota</taxon>
        <taxon>Polyangia</taxon>
        <taxon>Nannocystales</taxon>
        <taxon>Nannocystaceae</taxon>
        <taxon>Nannocystis</taxon>
    </lineage>
</organism>
<accession>A0ABY7HA76</accession>
<sequence>MPAAPRDHVLGGDAGAVDDALGVDVEVPVDLERVALEGVAGLEVAGDVEQDVDAAHDARGLVEHGLPGDRVAHVEAATVGPLARPAARGGEVPQRLQPDVGGEHGVAGREQDVGGVTTDAAGTSGDEKSLWCEHPVGRGA</sequence>